<evidence type="ECO:0000256" key="1">
    <source>
        <dbReference type="SAM" id="MobiDB-lite"/>
    </source>
</evidence>
<evidence type="ECO:0000313" key="2">
    <source>
        <dbReference type="EMBL" id="KAF9331951.1"/>
    </source>
</evidence>
<evidence type="ECO:0000313" key="3">
    <source>
        <dbReference type="Proteomes" id="UP000696485"/>
    </source>
</evidence>
<feature type="region of interest" description="Disordered" evidence="1">
    <location>
        <begin position="1"/>
        <end position="32"/>
    </location>
</feature>
<dbReference type="Proteomes" id="UP000696485">
    <property type="component" value="Unassembled WGS sequence"/>
</dbReference>
<keyword evidence="3" id="KW-1185">Reference proteome</keyword>
<dbReference type="EMBL" id="JAAAUY010000291">
    <property type="protein sequence ID" value="KAF9331951.1"/>
    <property type="molecule type" value="Genomic_DNA"/>
</dbReference>
<sequence>MTSTVSSIQDIHRDGHPENTIVEDSGSTTASQIRRPKRTWDCIYSTVHPVERVLTKDDFMVDPQLPDRDQENDADENKNNDEPTTSAHDLDDNGMNLHTLPSHVLDDLFAFLFAVEVVRREESRLQLCRKWLEQDEEEDQSAESLLRMRQMIMDRTIMRRSAGRRPCLGHPDGYCPKRSSQDHTAESVRRIEELVNQAGL</sequence>
<feature type="compositionally biased region" description="Basic and acidic residues" evidence="1">
    <location>
        <begin position="62"/>
        <end position="81"/>
    </location>
</feature>
<feature type="region of interest" description="Disordered" evidence="1">
    <location>
        <begin position="163"/>
        <end position="186"/>
    </location>
</feature>
<reference evidence="2" key="1">
    <citation type="journal article" date="2020" name="Fungal Divers.">
        <title>Resolving the Mortierellaceae phylogeny through synthesis of multi-gene phylogenetics and phylogenomics.</title>
        <authorList>
            <person name="Vandepol N."/>
            <person name="Liber J."/>
            <person name="Desiro A."/>
            <person name="Na H."/>
            <person name="Kennedy M."/>
            <person name="Barry K."/>
            <person name="Grigoriev I.V."/>
            <person name="Miller A.N."/>
            <person name="O'Donnell K."/>
            <person name="Stajich J.E."/>
            <person name="Bonito G."/>
        </authorList>
    </citation>
    <scope>NUCLEOTIDE SEQUENCE</scope>
    <source>
        <strain evidence="2">NVP1</strain>
    </source>
</reference>
<organism evidence="2 3">
    <name type="scientific">Podila minutissima</name>
    <dbReference type="NCBI Taxonomy" id="64525"/>
    <lineage>
        <taxon>Eukaryota</taxon>
        <taxon>Fungi</taxon>
        <taxon>Fungi incertae sedis</taxon>
        <taxon>Mucoromycota</taxon>
        <taxon>Mortierellomycotina</taxon>
        <taxon>Mortierellomycetes</taxon>
        <taxon>Mortierellales</taxon>
        <taxon>Mortierellaceae</taxon>
        <taxon>Podila</taxon>
    </lineage>
</organism>
<dbReference type="AlphaFoldDB" id="A0A9P5SMS0"/>
<feature type="region of interest" description="Disordered" evidence="1">
    <location>
        <begin position="62"/>
        <end position="94"/>
    </location>
</feature>
<proteinExistence type="predicted"/>
<protein>
    <submittedName>
        <fullName evidence="2">Uncharacterized protein</fullName>
    </submittedName>
</protein>
<comment type="caution">
    <text evidence="2">The sequence shown here is derived from an EMBL/GenBank/DDBJ whole genome shotgun (WGS) entry which is preliminary data.</text>
</comment>
<gene>
    <name evidence="2" type="ORF">BG006_005184</name>
</gene>
<accession>A0A9P5SMS0</accession>
<name>A0A9P5SMS0_9FUNG</name>